<accession>A0A7Z7IGE3</accession>
<reference evidence="1 2" key="1">
    <citation type="submission" date="2017-09" db="EMBL/GenBank/DDBJ databases">
        <authorList>
            <person name="Varghese N."/>
            <person name="Submissions S."/>
        </authorList>
    </citation>
    <scope>NUCLEOTIDE SEQUENCE [LARGE SCALE GENOMIC DNA]</scope>
    <source>
        <strain evidence="1 2">OK806</strain>
    </source>
</reference>
<gene>
    <name evidence="1" type="ORF">SAMN05446927_7394</name>
</gene>
<evidence type="ECO:0000313" key="2">
    <source>
        <dbReference type="Proteomes" id="UP000219522"/>
    </source>
</evidence>
<proteinExistence type="predicted"/>
<dbReference type="RefSeq" id="WP_235025764.1">
    <property type="nucleotide sequence ID" value="NZ_FCOG02000015.1"/>
</dbReference>
<evidence type="ECO:0000313" key="1">
    <source>
        <dbReference type="EMBL" id="SOE88772.1"/>
    </source>
</evidence>
<name>A0A7Z7IGE3_9BURK</name>
<dbReference type="PANTHER" id="PTHR35040:SF9">
    <property type="entry name" value="4-LIKE CELL SURFACE PROTEIN, PUTATIVE (AFU_ORTHOLOGUE AFUA_4G14080)-RELATED"/>
    <property type="match status" value="1"/>
</dbReference>
<dbReference type="Pfam" id="PF12138">
    <property type="entry name" value="Spherulin4"/>
    <property type="match status" value="1"/>
</dbReference>
<dbReference type="Proteomes" id="UP000219522">
    <property type="component" value="Unassembled WGS sequence"/>
</dbReference>
<dbReference type="AlphaFoldDB" id="A0A7Z7IGE3"/>
<sequence length="289" mass="31134">MYIVRMAAARAFVPASFSVAFRDCLQRLPAQSLRVALLITALFLAIPPTQSFAATTGLPLVVPAYFDPIGKGAGFWNDLATTAAKVPTIVILNPNSGPGLREDPAYTAAIAKVRAAGGKVIGYVSSSYTTRSLSAVVSDINMYVSLYRIDGFFIDEMTSDSVTSHVQFYQSVYNYIKGLSPSYSVMGNPGTSVPEIYASLPIADQFVVFEDSAKRYASYVSAPWQARYPKSRFVHIVYGVNASQSSKTIQFANAHGAGGVFVTSTGLPNPYMNLPAYWNQEVATAAAIR</sequence>
<keyword evidence="2" id="KW-1185">Reference proteome</keyword>
<dbReference type="PANTHER" id="PTHR35040">
    <property type="match status" value="1"/>
</dbReference>
<dbReference type="EMBL" id="OCSU01000003">
    <property type="protein sequence ID" value="SOE88772.1"/>
    <property type="molecule type" value="Genomic_DNA"/>
</dbReference>
<organism evidence="1 2">
    <name type="scientific">Caballeronia arationis</name>
    <dbReference type="NCBI Taxonomy" id="1777142"/>
    <lineage>
        <taxon>Bacteria</taxon>
        <taxon>Pseudomonadati</taxon>
        <taxon>Pseudomonadota</taxon>
        <taxon>Betaproteobacteria</taxon>
        <taxon>Burkholderiales</taxon>
        <taxon>Burkholderiaceae</taxon>
        <taxon>Caballeronia</taxon>
    </lineage>
</organism>
<comment type="caution">
    <text evidence="1">The sequence shown here is derived from an EMBL/GenBank/DDBJ whole genome shotgun (WGS) entry which is preliminary data.</text>
</comment>
<dbReference type="InterPro" id="IPR021986">
    <property type="entry name" value="Spherulin4"/>
</dbReference>
<protein>
    <submittedName>
        <fullName evidence="1">Spherulation-specific family 4</fullName>
    </submittedName>
</protein>